<dbReference type="Pfam" id="PF01225">
    <property type="entry name" value="Mur_ligase"/>
    <property type="match status" value="1"/>
</dbReference>
<evidence type="ECO:0000256" key="10">
    <source>
        <dbReference type="ARBA" id="ARBA00022984"/>
    </source>
</evidence>
<feature type="domain" description="Mur ligase C-terminal" evidence="17">
    <location>
        <begin position="335"/>
        <end position="465"/>
    </location>
</feature>
<feature type="domain" description="Mur ligase N-terminal catalytic" evidence="16">
    <location>
        <begin position="26"/>
        <end position="123"/>
    </location>
</feature>
<evidence type="ECO:0000256" key="14">
    <source>
        <dbReference type="HAMAP-Rule" id="MF_00046"/>
    </source>
</evidence>
<feature type="binding site" evidence="14">
    <location>
        <begin position="130"/>
        <end position="136"/>
    </location>
    <ligand>
        <name>ATP</name>
        <dbReference type="ChEBI" id="CHEBI:30616"/>
    </ligand>
</feature>
<dbReference type="NCBIfam" id="TIGR01082">
    <property type="entry name" value="murC"/>
    <property type="match status" value="1"/>
</dbReference>
<dbReference type="InterPro" id="IPR000713">
    <property type="entry name" value="Mur_ligase_N"/>
</dbReference>
<dbReference type="InterPro" id="IPR036565">
    <property type="entry name" value="Mur-like_cat_sf"/>
</dbReference>
<evidence type="ECO:0000259" key="16">
    <source>
        <dbReference type="Pfam" id="PF01225"/>
    </source>
</evidence>
<dbReference type="HAMAP" id="MF_00046">
    <property type="entry name" value="MurC"/>
    <property type="match status" value="1"/>
</dbReference>
<dbReference type="InterPro" id="IPR050061">
    <property type="entry name" value="MurCDEF_pg_biosynth"/>
</dbReference>
<keyword evidence="12 14" id="KW-0961">Cell wall biogenesis/degradation</keyword>
<dbReference type="InterPro" id="IPR036615">
    <property type="entry name" value="Mur_ligase_C_dom_sf"/>
</dbReference>
<evidence type="ECO:0000259" key="18">
    <source>
        <dbReference type="Pfam" id="PF08245"/>
    </source>
</evidence>
<evidence type="ECO:0000256" key="1">
    <source>
        <dbReference type="ARBA" id="ARBA00004496"/>
    </source>
</evidence>
<dbReference type="Proteomes" id="UP001560685">
    <property type="component" value="Unassembled WGS sequence"/>
</dbReference>
<evidence type="ECO:0000256" key="2">
    <source>
        <dbReference type="ARBA" id="ARBA00004752"/>
    </source>
</evidence>
<comment type="function">
    <text evidence="14">Cell wall formation.</text>
</comment>
<keyword evidence="20" id="KW-1185">Reference proteome</keyword>
<keyword evidence="8 14" id="KW-0067">ATP-binding</keyword>
<dbReference type="InterPro" id="IPR005758">
    <property type="entry name" value="UDP-N-AcMur_Ala_ligase_MurC"/>
</dbReference>
<dbReference type="InterPro" id="IPR013221">
    <property type="entry name" value="Mur_ligase_cen"/>
</dbReference>
<dbReference type="PANTHER" id="PTHR43445:SF3">
    <property type="entry name" value="UDP-N-ACETYLMURAMATE--L-ALANINE LIGASE"/>
    <property type="match status" value="1"/>
</dbReference>
<name>A0ABV3Z514_9PROT</name>
<evidence type="ECO:0000313" key="19">
    <source>
        <dbReference type="EMBL" id="MEX6633538.1"/>
    </source>
</evidence>
<dbReference type="SUPFAM" id="SSF53623">
    <property type="entry name" value="MurD-like peptide ligases, catalytic domain"/>
    <property type="match status" value="1"/>
</dbReference>
<keyword evidence="11 14" id="KW-0131">Cell cycle</keyword>
<keyword evidence="15" id="KW-0812">Transmembrane</keyword>
<keyword evidence="10 14" id="KW-0573">Peptidoglycan synthesis</keyword>
<feature type="transmembrane region" description="Helical" evidence="15">
    <location>
        <begin position="21"/>
        <end position="43"/>
    </location>
</feature>
<evidence type="ECO:0000256" key="5">
    <source>
        <dbReference type="ARBA" id="ARBA00022598"/>
    </source>
</evidence>
<evidence type="ECO:0000256" key="9">
    <source>
        <dbReference type="ARBA" id="ARBA00022960"/>
    </source>
</evidence>
<comment type="pathway">
    <text evidence="2 14">Cell wall biogenesis; peptidoglycan biosynthesis.</text>
</comment>
<keyword evidence="15" id="KW-1133">Transmembrane helix</keyword>
<dbReference type="EC" id="6.3.2.8" evidence="3 14"/>
<dbReference type="SUPFAM" id="SSF53244">
    <property type="entry name" value="MurD-like peptide ligases, peptide-binding domain"/>
    <property type="match status" value="1"/>
</dbReference>
<comment type="subcellular location">
    <subcellularLocation>
        <location evidence="1 14">Cytoplasm</location>
    </subcellularLocation>
</comment>
<gene>
    <name evidence="14 19" type="primary">murC</name>
    <name evidence="19" type="ORF">ABFZ84_08245</name>
</gene>
<evidence type="ECO:0000256" key="7">
    <source>
        <dbReference type="ARBA" id="ARBA00022741"/>
    </source>
</evidence>
<comment type="similarity">
    <text evidence="14">Belongs to the MurCDEF family.</text>
</comment>
<evidence type="ECO:0000256" key="6">
    <source>
        <dbReference type="ARBA" id="ARBA00022618"/>
    </source>
</evidence>
<dbReference type="Pfam" id="PF08245">
    <property type="entry name" value="Mur_ligase_M"/>
    <property type="match status" value="1"/>
</dbReference>
<evidence type="ECO:0000256" key="4">
    <source>
        <dbReference type="ARBA" id="ARBA00022490"/>
    </source>
</evidence>
<dbReference type="PANTHER" id="PTHR43445">
    <property type="entry name" value="UDP-N-ACETYLMURAMATE--L-ALANINE LIGASE-RELATED"/>
    <property type="match status" value="1"/>
</dbReference>
<keyword evidence="4 14" id="KW-0963">Cytoplasm</keyword>
<keyword evidence="15" id="KW-0472">Membrane</keyword>
<dbReference type="Gene3D" id="3.90.190.20">
    <property type="entry name" value="Mur ligase, C-terminal domain"/>
    <property type="match status" value="1"/>
</dbReference>
<sequence length="482" mass="52215">MTSKEQYSIIDPPEIKVRLPFGAGVVHFVGIGGIGMSGIAHIMRNLGYDVRGSDVADGANVQRLRDAGIPVVIGHARDNVEGADAVIISTAIRRDNPEVAAARARHIPVVKRADMLAELMRLKWTVSVGGTHGKTTTTTMVAALLDEANLDPTVINGGVINAYGTNARIGEGDWMVVEADESDGTFIRLPTTVAIVTNIDPEHLDHWGGFEALRNAFDRFIENTPFYGFGVVCLDHPEVQALVGRVTDRRLITYGINPQADVRAANIRFENGISVYDIVFRERGTEIGRIDNVHLPMPGAHNVLNSLPAAIVAKRLGATDEQIRSGFAKFAGVKRRFTQVGEWKGVKIVDDYGHHPAEIAAVLRAARNITRGRVIAVIQPHRYSRLHDLFDEFCACANEADIALITDVYAAGEQPLEGVNRDSLVAGLESHGHRDARALSSLEDLPKVIADIAEPDDYVICLGAGDITKYANNLPDALKALG</sequence>
<dbReference type="SUPFAM" id="SSF51984">
    <property type="entry name" value="MurCD N-terminal domain"/>
    <property type="match status" value="1"/>
</dbReference>
<evidence type="ECO:0000313" key="20">
    <source>
        <dbReference type="Proteomes" id="UP001560685"/>
    </source>
</evidence>
<accession>A0ABV3Z514</accession>
<keyword evidence="6 14" id="KW-0132">Cell division</keyword>
<proteinExistence type="inferred from homology"/>
<protein>
    <recommendedName>
        <fullName evidence="3 14">UDP-N-acetylmuramate--L-alanine ligase</fullName>
        <ecNumber evidence="3 14">6.3.2.8</ecNumber>
    </recommendedName>
    <alternativeName>
        <fullName evidence="14">UDP-N-acetylmuramoyl-L-alanine synthetase</fullName>
    </alternativeName>
</protein>
<evidence type="ECO:0000256" key="12">
    <source>
        <dbReference type="ARBA" id="ARBA00023316"/>
    </source>
</evidence>
<keyword evidence="7 14" id="KW-0547">Nucleotide-binding</keyword>
<dbReference type="GO" id="GO:0008763">
    <property type="term" value="F:UDP-N-acetylmuramate-L-alanine ligase activity"/>
    <property type="evidence" value="ECO:0007669"/>
    <property type="project" value="UniProtKB-EC"/>
</dbReference>
<dbReference type="EMBL" id="JBEHZE010000001">
    <property type="protein sequence ID" value="MEX6633538.1"/>
    <property type="molecule type" value="Genomic_DNA"/>
</dbReference>
<comment type="catalytic activity">
    <reaction evidence="13 14">
        <text>UDP-N-acetyl-alpha-D-muramate + L-alanine + ATP = UDP-N-acetyl-alpha-D-muramoyl-L-alanine + ADP + phosphate + H(+)</text>
        <dbReference type="Rhea" id="RHEA:23372"/>
        <dbReference type="ChEBI" id="CHEBI:15378"/>
        <dbReference type="ChEBI" id="CHEBI:30616"/>
        <dbReference type="ChEBI" id="CHEBI:43474"/>
        <dbReference type="ChEBI" id="CHEBI:57972"/>
        <dbReference type="ChEBI" id="CHEBI:70757"/>
        <dbReference type="ChEBI" id="CHEBI:83898"/>
        <dbReference type="ChEBI" id="CHEBI:456216"/>
        <dbReference type="EC" id="6.3.2.8"/>
    </reaction>
</comment>
<organism evidence="19 20">
    <name type="scientific">Hyphococcus lacteus</name>
    <dbReference type="NCBI Taxonomy" id="3143536"/>
    <lineage>
        <taxon>Bacteria</taxon>
        <taxon>Pseudomonadati</taxon>
        <taxon>Pseudomonadota</taxon>
        <taxon>Alphaproteobacteria</taxon>
        <taxon>Parvularculales</taxon>
        <taxon>Parvularculaceae</taxon>
        <taxon>Hyphococcus</taxon>
    </lineage>
</organism>
<dbReference type="RefSeq" id="WP_369313509.1">
    <property type="nucleotide sequence ID" value="NZ_JBEHZE010000001.1"/>
</dbReference>
<dbReference type="Pfam" id="PF02875">
    <property type="entry name" value="Mur_ligase_C"/>
    <property type="match status" value="1"/>
</dbReference>
<evidence type="ECO:0000256" key="13">
    <source>
        <dbReference type="ARBA" id="ARBA00047833"/>
    </source>
</evidence>
<dbReference type="Gene3D" id="3.40.50.720">
    <property type="entry name" value="NAD(P)-binding Rossmann-like Domain"/>
    <property type="match status" value="1"/>
</dbReference>
<dbReference type="InterPro" id="IPR004101">
    <property type="entry name" value="Mur_ligase_C"/>
</dbReference>
<keyword evidence="5 14" id="KW-0436">Ligase</keyword>
<feature type="domain" description="Mur ligase central" evidence="18">
    <location>
        <begin position="128"/>
        <end position="313"/>
    </location>
</feature>
<keyword evidence="9 14" id="KW-0133">Cell shape</keyword>
<evidence type="ECO:0000256" key="3">
    <source>
        <dbReference type="ARBA" id="ARBA00012211"/>
    </source>
</evidence>
<reference evidence="19 20" key="1">
    <citation type="submission" date="2024-05" db="EMBL/GenBank/DDBJ databases">
        <title>Three bacterial strains, DH-69, EH-24, and ECK-19 isolated from coastal sediments.</title>
        <authorList>
            <person name="Ye Y.-Q."/>
            <person name="Du Z.-J."/>
        </authorList>
    </citation>
    <scope>NUCLEOTIDE SEQUENCE [LARGE SCALE GENOMIC DNA]</scope>
    <source>
        <strain evidence="19 20">ECK-19</strain>
    </source>
</reference>
<evidence type="ECO:0000259" key="17">
    <source>
        <dbReference type="Pfam" id="PF02875"/>
    </source>
</evidence>
<evidence type="ECO:0000256" key="15">
    <source>
        <dbReference type="SAM" id="Phobius"/>
    </source>
</evidence>
<evidence type="ECO:0000256" key="8">
    <source>
        <dbReference type="ARBA" id="ARBA00022840"/>
    </source>
</evidence>
<dbReference type="Gene3D" id="3.40.1190.10">
    <property type="entry name" value="Mur-like, catalytic domain"/>
    <property type="match status" value="1"/>
</dbReference>
<evidence type="ECO:0000256" key="11">
    <source>
        <dbReference type="ARBA" id="ARBA00023306"/>
    </source>
</evidence>
<comment type="caution">
    <text evidence="19">The sequence shown here is derived from an EMBL/GenBank/DDBJ whole genome shotgun (WGS) entry which is preliminary data.</text>
</comment>